<comment type="caution">
    <text evidence="1">The sequence shown here is derived from an EMBL/GenBank/DDBJ whole genome shotgun (WGS) entry which is preliminary data.</text>
</comment>
<sequence length="81" mass="8546">MPDRVVVHRPGFIDTDITPADVPVWPGPHPSEFLEPSPPSGESGEVVGEQAGAVYLAALGNPDGHWNVGGTVQWLVVEPLP</sequence>
<dbReference type="RefSeq" id="WP_378417026.1">
    <property type="nucleotide sequence ID" value="NZ_JBHSFO010000005.1"/>
</dbReference>
<evidence type="ECO:0000313" key="2">
    <source>
        <dbReference type="Proteomes" id="UP001595914"/>
    </source>
</evidence>
<dbReference type="EMBL" id="JBHSFO010000005">
    <property type="protein sequence ID" value="MFC4604308.1"/>
    <property type="molecule type" value="Genomic_DNA"/>
</dbReference>
<protein>
    <submittedName>
        <fullName evidence="1">Uncharacterized protein</fullName>
    </submittedName>
</protein>
<keyword evidence="2" id="KW-1185">Reference proteome</keyword>
<name>A0ABV9FQZ4_9NOCA</name>
<accession>A0ABV9FQZ4</accession>
<reference evidence="2" key="1">
    <citation type="journal article" date="2019" name="Int. J. Syst. Evol. Microbiol.">
        <title>The Global Catalogue of Microorganisms (GCM) 10K type strain sequencing project: providing services to taxonomists for standard genome sequencing and annotation.</title>
        <authorList>
            <consortium name="The Broad Institute Genomics Platform"/>
            <consortium name="The Broad Institute Genome Sequencing Center for Infectious Disease"/>
            <person name="Wu L."/>
            <person name="Ma J."/>
        </authorList>
    </citation>
    <scope>NUCLEOTIDE SEQUENCE [LARGE SCALE GENOMIC DNA]</scope>
    <source>
        <strain evidence="2">CCUG 54520</strain>
    </source>
</reference>
<proteinExistence type="predicted"/>
<gene>
    <name evidence="1" type="ORF">ACFO6S_11490</name>
</gene>
<evidence type="ECO:0000313" key="1">
    <source>
        <dbReference type="EMBL" id="MFC4604308.1"/>
    </source>
</evidence>
<dbReference type="Proteomes" id="UP001595914">
    <property type="component" value="Unassembled WGS sequence"/>
</dbReference>
<organism evidence="1 2">
    <name type="scientific">Rhodococcus kronopolitis</name>
    <dbReference type="NCBI Taxonomy" id="1460226"/>
    <lineage>
        <taxon>Bacteria</taxon>
        <taxon>Bacillati</taxon>
        <taxon>Actinomycetota</taxon>
        <taxon>Actinomycetes</taxon>
        <taxon>Mycobacteriales</taxon>
        <taxon>Nocardiaceae</taxon>
        <taxon>Rhodococcus</taxon>
    </lineage>
</organism>